<reference evidence="1 2" key="1">
    <citation type="submission" date="2021-06" db="EMBL/GenBank/DDBJ databases">
        <authorList>
            <person name="Kallberg Y."/>
            <person name="Tangrot J."/>
            <person name="Rosling A."/>
        </authorList>
    </citation>
    <scope>NUCLEOTIDE SEQUENCE [LARGE SCALE GENOMIC DNA]</scope>
    <source>
        <strain evidence="1 2">120-4 pot B 10/14</strain>
    </source>
</reference>
<organism evidence="1 2">
    <name type="scientific">Gigaspora margarita</name>
    <dbReference type="NCBI Taxonomy" id="4874"/>
    <lineage>
        <taxon>Eukaryota</taxon>
        <taxon>Fungi</taxon>
        <taxon>Fungi incertae sedis</taxon>
        <taxon>Mucoromycota</taxon>
        <taxon>Glomeromycotina</taxon>
        <taxon>Glomeromycetes</taxon>
        <taxon>Diversisporales</taxon>
        <taxon>Gigasporaceae</taxon>
        <taxon>Gigaspora</taxon>
    </lineage>
</organism>
<dbReference type="EMBL" id="CAJVQB010007926">
    <property type="protein sequence ID" value="CAG8711399.1"/>
    <property type="molecule type" value="Genomic_DNA"/>
</dbReference>
<accession>A0ABN7V190</accession>
<proteinExistence type="predicted"/>
<dbReference type="Proteomes" id="UP000789901">
    <property type="component" value="Unassembled WGS sequence"/>
</dbReference>
<keyword evidence="2" id="KW-1185">Reference proteome</keyword>
<sequence>MSKVVLLEDMILWIWRIITIENPCDFPDFKDLWIVMELHYLGSNNY</sequence>
<evidence type="ECO:0000313" key="1">
    <source>
        <dbReference type="EMBL" id="CAG8711399.1"/>
    </source>
</evidence>
<comment type="caution">
    <text evidence="1">The sequence shown here is derived from an EMBL/GenBank/DDBJ whole genome shotgun (WGS) entry which is preliminary data.</text>
</comment>
<gene>
    <name evidence="1" type="ORF">GMARGA_LOCUS12777</name>
</gene>
<name>A0ABN7V190_GIGMA</name>
<evidence type="ECO:0000313" key="2">
    <source>
        <dbReference type="Proteomes" id="UP000789901"/>
    </source>
</evidence>
<protein>
    <submittedName>
        <fullName evidence="1">5856_t:CDS:1</fullName>
    </submittedName>
</protein>